<gene>
    <name evidence="5" type="ORF">HNR31_000421</name>
</gene>
<feature type="region of interest" description="Disordered" evidence="2">
    <location>
        <begin position="384"/>
        <end position="430"/>
    </location>
</feature>
<reference evidence="5 6" key="1">
    <citation type="submission" date="2020-07" db="EMBL/GenBank/DDBJ databases">
        <title>Genomic Encyclopedia of Type Strains, Phase IV (KMG-IV): sequencing the most valuable type-strain genomes for metagenomic binning, comparative biology and taxonomic classification.</title>
        <authorList>
            <person name="Goeker M."/>
        </authorList>
    </citation>
    <scope>NUCLEOTIDE SEQUENCE [LARGE SCALE GENOMIC DNA]</scope>
    <source>
        <strain evidence="5 6">DSM 15730</strain>
    </source>
</reference>
<protein>
    <submittedName>
        <fullName evidence="5">Vancomycin resistance protein YoaR</fullName>
    </submittedName>
</protein>
<dbReference type="InterPro" id="IPR052913">
    <property type="entry name" value="Glycopeptide_resist_protein"/>
</dbReference>
<dbReference type="AlphaFoldDB" id="A0A7W0BZ22"/>
<feature type="transmembrane region" description="Helical" evidence="3">
    <location>
        <begin position="7"/>
        <end position="31"/>
    </location>
</feature>
<name>A0A7W0BZ22_9BACL</name>
<keyword evidence="3" id="KW-0472">Membrane</keyword>
<evidence type="ECO:0000313" key="5">
    <source>
        <dbReference type="EMBL" id="MBA2873669.1"/>
    </source>
</evidence>
<feature type="domain" description="G5" evidence="4">
    <location>
        <begin position="303"/>
        <end position="380"/>
    </location>
</feature>
<dbReference type="EMBL" id="JACDUT010000001">
    <property type="protein sequence ID" value="MBA2873669.1"/>
    <property type="molecule type" value="Genomic_DNA"/>
</dbReference>
<comment type="caution">
    <text evidence="5">The sequence shown here is derived from an EMBL/GenBank/DDBJ whole genome shotgun (WGS) entry which is preliminary data.</text>
</comment>
<accession>A0A7W0BZ22</accession>
<feature type="compositionally biased region" description="Low complexity" evidence="2">
    <location>
        <begin position="397"/>
        <end position="418"/>
    </location>
</feature>
<dbReference type="PANTHER" id="PTHR35788:SF1">
    <property type="entry name" value="EXPORTED PROTEIN"/>
    <property type="match status" value="1"/>
</dbReference>
<proteinExistence type="predicted"/>
<evidence type="ECO:0000313" key="6">
    <source>
        <dbReference type="Proteomes" id="UP000523087"/>
    </source>
</evidence>
<evidence type="ECO:0000256" key="3">
    <source>
        <dbReference type="SAM" id="Phobius"/>
    </source>
</evidence>
<keyword evidence="3" id="KW-1133">Transmembrane helix</keyword>
<sequence length="430" mass="47893">MRQAAAVRLFVVIIICTVYLISFSQIGAFAYQSFFEEPNRFAEGTMIGTVSVSKQSNDEAVHVVQEKVNQWKESAAIQLIYQENKETIPAQLFTFQVERSVKQAVNGQRSLLIVQLDEPTLIKRLKEMLPPSIFSSINLEKLKQDMTAMAANLVGKQSIDLANYVVSQPTEQPISAATIENLGESRAEIIAWVSNHPTIELKGKSVFSLSAYFRQTNEPLSSEAMSLIASAVYEAVLPTNFTVLERHTSRELPDGIRLGYEASVDQDKRDFCFYNPNTSTYTLQLKAVNNGFSVTLTGLPLIHKYVVSVDGIEYFSPKTIVQYSSLLQPNERRVKQEGKQGMLAKVKKEIYDGNHHLLKTEVVAEDFYPPVPAIEVRGLKLGIDTSNNATTPTSGTNEEQPPSEQNSQQSETETTTAVPPTPSNLDQYEK</sequence>
<keyword evidence="3" id="KW-0812">Transmembrane</keyword>
<evidence type="ECO:0000259" key="4">
    <source>
        <dbReference type="SMART" id="SM01208"/>
    </source>
</evidence>
<dbReference type="InterPro" id="IPR011098">
    <property type="entry name" value="G5_dom"/>
</dbReference>
<dbReference type="RefSeq" id="WP_181554584.1">
    <property type="nucleotide sequence ID" value="NZ_JACDUT010000001.1"/>
</dbReference>
<dbReference type="PANTHER" id="PTHR35788">
    <property type="entry name" value="EXPORTED PROTEIN-RELATED"/>
    <property type="match status" value="1"/>
</dbReference>
<evidence type="ECO:0000256" key="2">
    <source>
        <dbReference type="SAM" id="MobiDB-lite"/>
    </source>
</evidence>
<keyword evidence="6" id="KW-1185">Reference proteome</keyword>
<dbReference type="SMART" id="SM01208">
    <property type="entry name" value="G5"/>
    <property type="match status" value="1"/>
</dbReference>
<feature type="compositionally biased region" description="Polar residues" evidence="2">
    <location>
        <begin position="384"/>
        <end position="396"/>
    </location>
</feature>
<dbReference type="Proteomes" id="UP000523087">
    <property type="component" value="Unassembled WGS sequence"/>
</dbReference>
<keyword evidence="1" id="KW-0732">Signal</keyword>
<organism evidence="5 6">
    <name type="scientific">Thermaerobacillus caldiproteolyticus</name>
    <dbReference type="NCBI Taxonomy" id="247480"/>
    <lineage>
        <taxon>Bacteria</taxon>
        <taxon>Bacillati</taxon>
        <taxon>Bacillota</taxon>
        <taxon>Bacilli</taxon>
        <taxon>Bacillales</taxon>
        <taxon>Anoxybacillaceae</taxon>
        <taxon>Thermaerobacillus</taxon>
    </lineage>
</organism>
<evidence type="ECO:0000256" key="1">
    <source>
        <dbReference type="ARBA" id="ARBA00022729"/>
    </source>
</evidence>